<feature type="chain" id="PRO_5044894271" evidence="1">
    <location>
        <begin position="29"/>
        <end position="353"/>
    </location>
</feature>
<sequence>MKLLQNSSRTVLLALAAVVLAPSTRMTATSFRAPASEECIISAIAYLQIPGAPPMENGDIDFGCDTGNGYFSPLHLTKGQVKSLKELAGNGDIHFGLSKINIHGASFHDDGSITMSPSQIISIVEEGDEPNPFDRRNKRDLQTGTGNKHFLLFRVTDVNGLVISDSPAVMSDKLYGTYGDRNNLKSQMAACSVGKYTVVPGGKEGFDTSGIESAPGVIDIRLDISLDNLRSTVINAALAKAQEVLRNHFKMPVDTPLTTFVDHTLFSLKDCFQECGWAACASVGSFYQFYVSGFYSFSGIQLHEHGHNMQVIDSKDWTPLFIHNICVLTPSSPLYSLLILEALMAKLTRITHA</sequence>
<evidence type="ECO:0000256" key="1">
    <source>
        <dbReference type="SAM" id="SignalP"/>
    </source>
</evidence>
<dbReference type="AlphaFoldDB" id="A0ABD3R032"/>
<comment type="caution">
    <text evidence="2">The sequence shown here is derived from an EMBL/GenBank/DDBJ whole genome shotgun (WGS) entry which is preliminary data.</text>
</comment>
<organism evidence="2 3">
    <name type="scientific">Cyclotella cryptica</name>
    <dbReference type="NCBI Taxonomy" id="29204"/>
    <lineage>
        <taxon>Eukaryota</taxon>
        <taxon>Sar</taxon>
        <taxon>Stramenopiles</taxon>
        <taxon>Ochrophyta</taxon>
        <taxon>Bacillariophyta</taxon>
        <taxon>Coscinodiscophyceae</taxon>
        <taxon>Thalassiosirophycidae</taxon>
        <taxon>Stephanodiscales</taxon>
        <taxon>Stephanodiscaceae</taxon>
        <taxon>Cyclotella</taxon>
    </lineage>
</organism>
<dbReference type="EMBL" id="JABMIG020000001">
    <property type="protein sequence ID" value="KAL3805858.1"/>
    <property type="molecule type" value="Genomic_DNA"/>
</dbReference>
<gene>
    <name evidence="2" type="ORF">HJC23_007819</name>
</gene>
<proteinExistence type="predicted"/>
<keyword evidence="3" id="KW-1185">Reference proteome</keyword>
<evidence type="ECO:0000313" key="3">
    <source>
        <dbReference type="Proteomes" id="UP001516023"/>
    </source>
</evidence>
<evidence type="ECO:0000313" key="2">
    <source>
        <dbReference type="EMBL" id="KAL3805858.1"/>
    </source>
</evidence>
<reference evidence="2 3" key="1">
    <citation type="journal article" date="2020" name="G3 (Bethesda)">
        <title>Improved Reference Genome for Cyclotella cryptica CCMP332, a Model for Cell Wall Morphogenesis, Salinity Adaptation, and Lipid Production in Diatoms (Bacillariophyta).</title>
        <authorList>
            <person name="Roberts W.R."/>
            <person name="Downey K.M."/>
            <person name="Ruck E.C."/>
            <person name="Traller J.C."/>
            <person name="Alverson A.J."/>
        </authorList>
    </citation>
    <scope>NUCLEOTIDE SEQUENCE [LARGE SCALE GENOMIC DNA]</scope>
    <source>
        <strain evidence="2 3">CCMP332</strain>
    </source>
</reference>
<accession>A0ABD3R032</accession>
<protein>
    <submittedName>
        <fullName evidence="2">Uncharacterized protein</fullName>
    </submittedName>
</protein>
<name>A0ABD3R032_9STRA</name>
<feature type="signal peptide" evidence="1">
    <location>
        <begin position="1"/>
        <end position="28"/>
    </location>
</feature>
<dbReference type="Proteomes" id="UP001516023">
    <property type="component" value="Unassembled WGS sequence"/>
</dbReference>
<keyword evidence="1" id="KW-0732">Signal</keyword>